<reference evidence="1 2" key="1">
    <citation type="submission" date="2021-08" db="EMBL/GenBank/DDBJ databases">
        <title>Draft Genome Sequence of Phanerochaete sordida strain YK-624.</title>
        <authorList>
            <person name="Mori T."/>
            <person name="Dohra H."/>
            <person name="Suzuki T."/>
            <person name="Kawagishi H."/>
            <person name="Hirai H."/>
        </authorList>
    </citation>
    <scope>NUCLEOTIDE SEQUENCE [LARGE SCALE GENOMIC DNA]</scope>
    <source>
        <strain evidence="1 2">YK-624</strain>
    </source>
</reference>
<evidence type="ECO:0000313" key="1">
    <source>
        <dbReference type="EMBL" id="GJE90211.1"/>
    </source>
</evidence>
<dbReference type="AlphaFoldDB" id="A0A9P3G8K4"/>
<organism evidence="1 2">
    <name type="scientific">Phanerochaete sordida</name>
    <dbReference type="NCBI Taxonomy" id="48140"/>
    <lineage>
        <taxon>Eukaryota</taxon>
        <taxon>Fungi</taxon>
        <taxon>Dikarya</taxon>
        <taxon>Basidiomycota</taxon>
        <taxon>Agaricomycotina</taxon>
        <taxon>Agaricomycetes</taxon>
        <taxon>Polyporales</taxon>
        <taxon>Phanerochaetaceae</taxon>
        <taxon>Phanerochaete</taxon>
    </lineage>
</organism>
<keyword evidence="2" id="KW-1185">Reference proteome</keyword>
<comment type="caution">
    <text evidence="1">The sequence shown here is derived from an EMBL/GenBank/DDBJ whole genome shotgun (WGS) entry which is preliminary data.</text>
</comment>
<dbReference type="Proteomes" id="UP000703269">
    <property type="component" value="Unassembled WGS sequence"/>
</dbReference>
<gene>
    <name evidence="1" type="ORF">PsYK624_063370</name>
</gene>
<sequence length="348" mass="38847">MDIVYSMDPIISRNPAALCLAIREVERSPEPPNARGAAAHLADFGLAIGQPCLVRGLDVVSGSDWSKGRRIVSVAPPMMSDWRMDGSRYPIVRVEVPARLPDGTASSDEFVIRTFHMRFNEIGNPDWNRFPLPALDAAMARAMIRERIVLVPVCTRIRKMSELATPDSGHIDLIVWFPAIHEREFKPHEEGPIHHTQVSYVHMHARGNPDKARDARLVAAPVVLPLWNVDRLRKSLAAAELPQRLAHDLCDTYVFATPPPEARAALLADTRNVPPTVARVFGCIPRYDLEPLIALPQDDARRALLHNALPAFECPCRDADEDGHVYCRWFADPTKQTRRPTGLLGLIC</sequence>
<evidence type="ECO:0000313" key="2">
    <source>
        <dbReference type="Proteomes" id="UP000703269"/>
    </source>
</evidence>
<dbReference type="EMBL" id="BPQB01000015">
    <property type="protein sequence ID" value="GJE90211.1"/>
    <property type="molecule type" value="Genomic_DNA"/>
</dbReference>
<proteinExistence type="predicted"/>
<name>A0A9P3G8K4_9APHY</name>
<accession>A0A9P3G8K4</accession>
<protein>
    <submittedName>
        <fullName evidence="1">Uncharacterized protein</fullName>
    </submittedName>
</protein>